<reference evidence="2 3" key="1">
    <citation type="submission" date="2016-11" db="EMBL/GenBank/DDBJ databases">
        <title>Study of marine rhodopsin-containing bacteria.</title>
        <authorList>
            <person name="Yoshizawa S."/>
            <person name="Kumagai Y."/>
            <person name="Kogure K."/>
        </authorList>
    </citation>
    <scope>NUCLEOTIDE SEQUENCE [LARGE SCALE GENOMIC DNA]</scope>
    <source>
        <strain evidence="2 3">SAORIC-28</strain>
    </source>
</reference>
<dbReference type="InterPro" id="IPR024775">
    <property type="entry name" value="DinB-like"/>
</dbReference>
<accession>A0A271IYG9</accession>
<dbReference type="EMBL" id="MQWD01000001">
    <property type="protein sequence ID" value="PAP76127.1"/>
    <property type="molecule type" value="Genomic_DNA"/>
</dbReference>
<evidence type="ECO:0000313" key="2">
    <source>
        <dbReference type="EMBL" id="PAP76127.1"/>
    </source>
</evidence>
<organism evidence="2 3">
    <name type="scientific">Rubrivirga marina</name>
    <dbReference type="NCBI Taxonomy" id="1196024"/>
    <lineage>
        <taxon>Bacteria</taxon>
        <taxon>Pseudomonadati</taxon>
        <taxon>Rhodothermota</taxon>
        <taxon>Rhodothermia</taxon>
        <taxon>Rhodothermales</taxon>
        <taxon>Rubricoccaceae</taxon>
        <taxon>Rubrivirga</taxon>
    </lineage>
</organism>
<evidence type="ECO:0000313" key="3">
    <source>
        <dbReference type="Proteomes" id="UP000216339"/>
    </source>
</evidence>
<sequence>MLDAHRAAFAARLDALPSAVVHAAPAPGAWSLAQLAEHFVRIDAGLTLTGPPASAIVRATSGARRRALAGVLSLPLRIPAPPSAAGVMPSADPRWPEVRDRWDDVRAEWRSTPAEGAVAYRHPLAGPFLFDDALAFLLAHHRHHDAQVERTLAALGGGPALRSEAKKTRGTQVTAA</sequence>
<dbReference type="InterPro" id="IPR034660">
    <property type="entry name" value="DinB/YfiT-like"/>
</dbReference>
<proteinExistence type="predicted"/>
<feature type="domain" description="DinB-like" evidence="1">
    <location>
        <begin position="2"/>
        <end position="148"/>
    </location>
</feature>
<dbReference type="Proteomes" id="UP000216339">
    <property type="component" value="Unassembled WGS sequence"/>
</dbReference>
<dbReference type="Pfam" id="PF12867">
    <property type="entry name" value="DinB_2"/>
    <property type="match status" value="1"/>
</dbReference>
<comment type="caution">
    <text evidence="2">The sequence shown here is derived from an EMBL/GenBank/DDBJ whole genome shotgun (WGS) entry which is preliminary data.</text>
</comment>
<dbReference type="AlphaFoldDB" id="A0A271IYG9"/>
<dbReference type="SUPFAM" id="SSF109854">
    <property type="entry name" value="DinB/YfiT-like putative metalloenzymes"/>
    <property type="match status" value="1"/>
</dbReference>
<name>A0A271IYG9_9BACT</name>
<dbReference type="Gene3D" id="1.20.120.450">
    <property type="entry name" value="dinb family like domain"/>
    <property type="match status" value="1"/>
</dbReference>
<gene>
    <name evidence="2" type="ORF">BSZ37_06535</name>
</gene>
<keyword evidence="3" id="KW-1185">Reference proteome</keyword>
<evidence type="ECO:0000259" key="1">
    <source>
        <dbReference type="Pfam" id="PF12867"/>
    </source>
</evidence>
<protein>
    <recommendedName>
        <fullName evidence="1">DinB-like domain-containing protein</fullName>
    </recommendedName>
</protein>